<dbReference type="PROSITE" id="PS50943">
    <property type="entry name" value="HTH_CROC1"/>
    <property type="match status" value="1"/>
</dbReference>
<dbReference type="SUPFAM" id="SSF47413">
    <property type="entry name" value="lambda repressor-like DNA-binding domains"/>
    <property type="match status" value="1"/>
</dbReference>
<dbReference type="InterPro" id="IPR001387">
    <property type="entry name" value="Cro/C1-type_HTH"/>
</dbReference>
<dbReference type="EMBL" id="EF579802">
    <property type="protein sequence ID" value="ABR10499.1"/>
    <property type="molecule type" value="Genomic_DNA"/>
</dbReference>
<dbReference type="Gene3D" id="1.10.260.40">
    <property type="entry name" value="lambda repressor-like DNA-binding domains"/>
    <property type="match status" value="1"/>
</dbReference>
<feature type="domain" description="HTH cro/C1-type" evidence="1">
    <location>
        <begin position="11"/>
        <end position="43"/>
    </location>
</feature>
<evidence type="ECO:0000313" key="2">
    <source>
        <dbReference type="EMBL" id="ABR10499.1"/>
    </source>
</evidence>
<accession>A6N226</accession>
<keyword evidence="3" id="KW-1185">Reference proteome</keyword>
<dbReference type="InterPro" id="IPR010982">
    <property type="entry name" value="Lambda_DNA-bd_dom_sf"/>
</dbReference>
<organism evidence="2 3">
    <name type="scientific">Microbacterium phage Min1</name>
    <dbReference type="NCBI Taxonomy" id="446529"/>
    <lineage>
        <taxon>Viruses</taxon>
        <taxon>Duplodnaviria</taxon>
        <taxon>Heunggongvirae</taxon>
        <taxon>Uroviricota</taxon>
        <taxon>Caudoviricetes</taxon>
        <taxon>Minunavirus</taxon>
        <taxon>Minunavirus Min1</taxon>
    </lineage>
</organism>
<dbReference type="SMART" id="SM00530">
    <property type="entry name" value="HTH_XRE"/>
    <property type="match status" value="1"/>
</dbReference>
<reference evidence="2 3" key="1">
    <citation type="submission" date="2007-04" db="EMBL/GenBank/DDBJ databases">
        <title>Isolation, characterization and complete nucleotide sequence of a novel temperate bacteriophage Min1, isolated from the nematode pathogen Microbacterium nematophilum.</title>
        <authorList>
            <person name="Akimkina T.V."/>
            <person name="Venien-Bryan C."/>
            <person name="Hodgkin J.A."/>
        </authorList>
    </citation>
    <scope>NUCLEOTIDE SEQUENCE [LARGE SCALE GENOMIC DNA]</scope>
</reference>
<dbReference type="Proteomes" id="UP000001999">
    <property type="component" value="Segment"/>
</dbReference>
<dbReference type="KEGG" id="vg:5309186"/>
<proteinExistence type="predicted"/>
<sequence length="111" mass="11976">MDELRMTGAEIAATRHLLGLSQAELAADLGVNRHAVKDWESGRFTARPGVISDLVALRERHDKEAARLIVGAQDGVPIELPRGPRPAGWYLALGARVIDAVPDAMLSWAEA</sequence>
<dbReference type="CDD" id="cd00093">
    <property type="entry name" value="HTH_XRE"/>
    <property type="match status" value="1"/>
</dbReference>
<dbReference type="GO" id="GO:0003677">
    <property type="term" value="F:DNA binding"/>
    <property type="evidence" value="ECO:0007669"/>
    <property type="project" value="InterPro"/>
</dbReference>
<dbReference type="GeneID" id="5309186"/>
<evidence type="ECO:0000259" key="1">
    <source>
        <dbReference type="PROSITE" id="PS50943"/>
    </source>
</evidence>
<dbReference type="RefSeq" id="YP_001294828.1">
    <property type="nucleotide sequence ID" value="NC_009603.1"/>
</dbReference>
<name>A6N226_9CAUD</name>
<protein>
    <recommendedName>
        <fullName evidence="1">HTH cro/C1-type domain-containing protein</fullName>
    </recommendedName>
</protein>
<evidence type="ECO:0000313" key="3">
    <source>
        <dbReference type="Proteomes" id="UP000001999"/>
    </source>
</evidence>
<dbReference type="Pfam" id="PF13560">
    <property type="entry name" value="HTH_31"/>
    <property type="match status" value="1"/>
</dbReference>